<dbReference type="STRING" id="42256.RradSPS_2126"/>
<dbReference type="Proteomes" id="UP001281130">
    <property type="component" value="Unassembled WGS sequence"/>
</dbReference>
<evidence type="ECO:0000256" key="1">
    <source>
        <dbReference type="SAM" id="Phobius"/>
    </source>
</evidence>
<dbReference type="HOGENOM" id="CLU_166864_0_0_11"/>
<dbReference type="KEGG" id="rrd:RradSPS_2126"/>
<dbReference type="OrthoDB" id="9991116at2"/>
<proteinExistence type="predicted"/>
<feature type="transmembrane region" description="Helical" evidence="1">
    <location>
        <begin position="31"/>
        <end position="50"/>
    </location>
</feature>
<reference evidence="2 4" key="1">
    <citation type="submission" date="2014-03" db="EMBL/GenBank/DDBJ databases">
        <title>Complete genome sequence of the Radio-Resistant Rubrobacter radiotolerans RSPS-4.</title>
        <authorList>
            <person name="Egas C.C."/>
            <person name="Barroso C.C."/>
            <person name="Froufe H.J.C."/>
            <person name="Pacheco J.J."/>
            <person name="Albuquerque L.L."/>
            <person name="da Costa M.M.S."/>
        </authorList>
    </citation>
    <scope>NUCLEOTIDE SEQUENCE [LARGE SCALE GENOMIC DNA]</scope>
    <source>
        <strain evidence="2 4">RSPS-4</strain>
    </source>
</reference>
<name>A0A023X5R8_RUBRA</name>
<feature type="transmembrane region" description="Helical" evidence="1">
    <location>
        <begin position="7"/>
        <end position="25"/>
    </location>
</feature>
<keyword evidence="4" id="KW-1185">Reference proteome</keyword>
<evidence type="ECO:0000313" key="4">
    <source>
        <dbReference type="Proteomes" id="UP000025229"/>
    </source>
</evidence>
<organism evidence="2 4">
    <name type="scientific">Rubrobacter radiotolerans</name>
    <name type="common">Arthrobacter radiotolerans</name>
    <dbReference type="NCBI Taxonomy" id="42256"/>
    <lineage>
        <taxon>Bacteria</taxon>
        <taxon>Bacillati</taxon>
        <taxon>Actinomycetota</taxon>
        <taxon>Rubrobacteria</taxon>
        <taxon>Rubrobacterales</taxon>
        <taxon>Rubrobacteraceae</taxon>
        <taxon>Rubrobacter</taxon>
    </lineage>
</organism>
<feature type="transmembrane region" description="Helical" evidence="1">
    <location>
        <begin position="85"/>
        <end position="106"/>
    </location>
</feature>
<dbReference type="RefSeq" id="WP_038682598.1">
    <property type="nucleotide sequence ID" value="NZ_CP007514.1"/>
</dbReference>
<dbReference type="AlphaFoldDB" id="A0A023X5R8"/>
<evidence type="ECO:0000313" key="3">
    <source>
        <dbReference type="EMBL" id="MDX5894812.1"/>
    </source>
</evidence>
<keyword evidence="1" id="KW-1133">Transmembrane helix</keyword>
<keyword evidence="1" id="KW-0812">Transmembrane</keyword>
<sequence>MLVRIGIIVLTVATALIHIRLAFFFPTPDPLFLLNGIGYLGLLGLLYLPLGGLPRFRPIVRVVLILYTALTITLWFVITGGQGTALAYIDKTVEALLIVLLVIEALTSRRTA</sequence>
<dbReference type="EMBL" id="JAWXXX010000001">
    <property type="protein sequence ID" value="MDX5894812.1"/>
    <property type="molecule type" value="Genomic_DNA"/>
</dbReference>
<gene>
    <name evidence="2" type="ORF">RradSPS_2126</name>
    <name evidence="3" type="ORF">SIL72_12355</name>
</gene>
<feature type="transmembrane region" description="Helical" evidence="1">
    <location>
        <begin position="62"/>
        <end position="79"/>
    </location>
</feature>
<accession>A0A023X5R8</accession>
<protein>
    <submittedName>
        <fullName evidence="2">Uncharacterized protein</fullName>
    </submittedName>
</protein>
<evidence type="ECO:0000313" key="2">
    <source>
        <dbReference type="EMBL" id="AHY47409.1"/>
    </source>
</evidence>
<keyword evidence="1" id="KW-0472">Membrane</keyword>
<dbReference type="EMBL" id="CP007514">
    <property type="protein sequence ID" value="AHY47409.1"/>
    <property type="molecule type" value="Genomic_DNA"/>
</dbReference>
<dbReference type="Proteomes" id="UP000025229">
    <property type="component" value="Chromosome"/>
</dbReference>
<reference evidence="3" key="2">
    <citation type="submission" date="2023-11" db="EMBL/GenBank/DDBJ databases">
        <title>MicrobeMod: A computational toolkit for identifying prokaryotic methylation and restriction-modification with nanopore sequencing.</title>
        <authorList>
            <person name="Crits-Christoph A."/>
            <person name="Kang S.C."/>
            <person name="Lee H."/>
            <person name="Ostrov N."/>
        </authorList>
    </citation>
    <scope>NUCLEOTIDE SEQUENCE</scope>
    <source>
        <strain evidence="3">ATCC 51242</strain>
    </source>
</reference>